<evidence type="ECO:0000256" key="3">
    <source>
        <dbReference type="ARBA" id="ARBA00022729"/>
    </source>
</evidence>
<dbReference type="SUPFAM" id="SSF53474">
    <property type="entry name" value="alpha/beta-Hydrolases"/>
    <property type="match status" value="1"/>
</dbReference>
<dbReference type="InterPro" id="IPR008758">
    <property type="entry name" value="Peptidase_S28"/>
</dbReference>
<name>A0ABR4GS69_9EURO</name>
<dbReference type="Pfam" id="PF05577">
    <property type="entry name" value="Peptidase_S28"/>
    <property type="match status" value="1"/>
</dbReference>
<protein>
    <submittedName>
        <fullName evidence="7">Serine carboxypeptidase S28-domain-containing protein</fullName>
    </submittedName>
</protein>
<sequence length="570" mass="63252">MRFYLSMSIALVALFASSVAGLGLRSDLARKLQLSAELGLDANAVVKDFRSVTTTSPGAITPAEHVSIPIDHDNPSLGTYQNRYWVNDAYYAPGGPVIVYDVGEVNAEDSSGHLTSNVSFFRSLIQEFNAIGIVWEHRYYGESLPYPVSKDTPPEHWKYLTTAQALADIPYFAENFTRPAYPQIDLTPESTPWVMVGGSYPGIRAALTRNEYPDTIFAALASSAPVQAQVDMSVYYEQVYRAMLANGYGNCARDIQAALEWIDGQLAQEDTAAAVKQLFFGPGAEMNTNEDFTAALSGIFSFFQTYGFDGPVGSLGEFCRYLESDPETGISAGSEGLAPTRGNQFLAEQWAAWPEFTQVVNGNFVTNCRGLNTSADPICELDYLPAEPDAIAWSWQYCSEWGFYQSDNVGVGSLLSNYQTLEYQQLLCNRLFPEALKSGILPSEPQVTSLNDKYGGWTIRPSNVFWSTGEFDPWRTLSPFSTESFAPQGITVTTDIPQCGIETPEDTIFGYIGANLYHCFDFRSSQAASESRNYFIQALRQWLPCFEKQKKLMNPGSTRRPARPWWFKGV</sequence>
<reference evidence="7 8" key="1">
    <citation type="submission" date="2024-07" db="EMBL/GenBank/DDBJ databases">
        <title>Section-level genome sequencing and comparative genomics of Aspergillus sections Usti and Cavernicolus.</title>
        <authorList>
            <consortium name="Lawrence Berkeley National Laboratory"/>
            <person name="Nybo J.L."/>
            <person name="Vesth T.C."/>
            <person name="Theobald S."/>
            <person name="Frisvad J.C."/>
            <person name="Larsen T.O."/>
            <person name="Kjaerboelling I."/>
            <person name="Rothschild-Mancinelli K."/>
            <person name="Lyhne E.K."/>
            <person name="Kogle M.E."/>
            <person name="Barry K."/>
            <person name="Clum A."/>
            <person name="Na H."/>
            <person name="Ledsgaard L."/>
            <person name="Lin J."/>
            <person name="Lipzen A."/>
            <person name="Kuo A."/>
            <person name="Riley R."/>
            <person name="Mondo S."/>
            <person name="Labutti K."/>
            <person name="Haridas S."/>
            <person name="Pangalinan J."/>
            <person name="Salamov A.A."/>
            <person name="Simmons B.A."/>
            <person name="Magnuson J.K."/>
            <person name="Chen J."/>
            <person name="Drula E."/>
            <person name="Henrissat B."/>
            <person name="Wiebenga A."/>
            <person name="Lubbers R.J."/>
            <person name="Gomes A.C."/>
            <person name="Makela M.R."/>
            <person name="Stajich J."/>
            <person name="Grigoriev I.V."/>
            <person name="Mortensen U.H."/>
            <person name="De Vries R.P."/>
            <person name="Baker S.E."/>
            <person name="Andersen M.R."/>
        </authorList>
    </citation>
    <scope>NUCLEOTIDE SEQUENCE [LARGE SCALE GENOMIC DNA]</scope>
    <source>
        <strain evidence="7 8">CBS 588.65</strain>
    </source>
</reference>
<keyword evidence="5" id="KW-0325">Glycoprotein</keyword>
<keyword evidence="3 6" id="KW-0732">Signal</keyword>
<evidence type="ECO:0000313" key="7">
    <source>
        <dbReference type="EMBL" id="KAL2801918.1"/>
    </source>
</evidence>
<dbReference type="GO" id="GO:0004180">
    <property type="term" value="F:carboxypeptidase activity"/>
    <property type="evidence" value="ECO:0007669"/>
    <property type="project" value="UniProtKB-KW"/>
</dbReference>
<evidence type="ECO:0000256" key="5">
    <source>
        <dbReference type="ARBA" id="ARBA00023180"/>
    </source>
</evidence>
<keyword evidence="7" id="KW-0121">Carboxypeptidase</keyword>
<evidence type="ECO:0000256" key="4">
    <source>
        <dbReference type="ARBA" id="ARBA00022801"/>
    </source>
</evidence>
<comment type="similarity">
    <text evidence="1">Belongs to the peptidase S28 family.</text>
</comment>
<proteinExistence type="inferred from homology"/>
<accession>A0ABR4GS69</accession>
<dbReference type="Gene3D" id="3.40.50.1820">
    <property type="entry name" value="alpha/beta hydrolase"/>
    <property type="match status" value="2"/>
</dbReference>
<evidence type="ECO:0000313" key="8">
    <source>
        <dbReference type="Proteomes" id="UP001610334"/>
    </source>
</evidence>
<dbReference type="EMBL" id="JBFXLT010000224">
    <property type="protein sequence ID" value="KAL2801918.1"/>
    <property type="molecule type" value="Genomic_DNA"/>
</dbReference>
<evidence type="ECO:0000256" key="6">
    <source>
        <dbReference type="SAM" id="SignalP"/>
    </source>
</evidence>
<dbReference type="PANTHER" id="PTHR11010:SF109">
    <property type="entry name" value="PEPTIDASE, FAMILY S28, PUTATIVE (AFU_ORTHOLOGUE AFUA_4G03790)-RELATED"/>
    <property type="match status" value="1"/>
</dbReference>
<gene>
    <name evidence="7" type="ORF">BJX63DRAFT_426420</name>
</gene>
<keyword evidence="8" id="KW-1185">Reference proteome</keyword>
<comment type="caution">
    <text evidence="7">The sequence shown here is derived from an EMBL/GenBank/DDBJ whole genome shotgun (WGS) entry which is preliminary data.</text>
</comment>
<evidence type="ECO:0000256" key="2">
    <source>
        <dbReference type="ARBA" id="ARBA00022670"/>
    </source>
</evidence>
<dbReference type="InterPro" id="IPR029058">
    <property type="entry name" value="AB_hydrolase_fold"/>
</dbReference>
<evidence type="ECO:0000256" key="1">
    <source>
        <dbReference type="ARBA" id="ARBA00011079"/>
    </source>
</evidence>
<dbReference type="Proteomes" id="UP001610334">
    <property type="component" value="Unassembled WGS sequence"/>
</dbReference>
<keyword evidence="4" id="KW-0378">Hydrolase</keyword>
<feature type="signal peptide" evidence="6">
    <location>
        <begin position="1"/>
        <end position="21"/>
    </location>
</feature>
<dbReference type="PANTHER" id="PTHR11010">
    <property type="entry name" value="PROTEASE S28 PRO-X CARBOXYPEPTIDASE-RELATED"/>
    <property type="match status" value="1"/>
</dbReference>
<feature type="chain" id="PRO_5047522976" evidence="6">
    <location>
        <begin position="22"/>
        <end position="570"/>
    </location>
</feature>
<keyword evidence="2" id="KW-0645">Protease</keyword>
<organism evidence="7 8">
    <name type="scientific">Aspergillus granulosus</name>
    <dbReference type="NCBI Taxonomy" id="176169"/>
    <lineage>
        <taxon>Eukaryota</taxon>
        <taxon>Fungi</taxon>
        <taxon>Dikarya</taxon>
        <taxon>Ascomycota</taxon>
        <taxon>Pezizomycotina</taxon>
        <taxon>Eurotiomycetes</taxon>
        <taxon>Eurotiomycetidae</taxon>
        <taxon>Eurotiales</taxon>
        <taxon>Aspergillaceae</taxon>
        <taxon>Aspergillus</taxon>
        <taxon>Aspergillus subgen. Nidulantes</taxon>
    </lineage>
</organism>